<dbReference type="CDD" id="cd17503">
    <property type="entry name" value="MFS_LmrB_MDR_like"/>
    <property type="match status" value="1"/>
</dbReference>
<dbReference type="InterPro" id="IPR004638">
    <property type="entry name" value="EmrB-like"/>
</dbReference>
<protein>
    <submittedName>
        <fullName evidence="11">DHA2 family lincomycin resistance protein-like MFS transporter</fullName>
    </submittedName>
</protein>
<feature type="transmembrane region" description="Helical" evidence="9">
    <location>
        <begin position="68"/>
        <end position="89"/>
    </location>
</feature>
<dbReference type="GO" id="GO:0022857">
    <property type="term" value="F:transmembrane transporter activity"/>
    <property type="evidence" value="ECO:0007669"/>
    <property type="project" value="InterPro"/>
</dbReference>
<evidence type="ECO:0000256" key="6">
    <source>
        <dbReference type="ARBA" id="ARBA00022989"/>
    </source>
</evidence>
<dbReference type="EMBL" id="JACCBN010000001">
    <property type="protein sequence ID" value="NYD37028.1"/>
    <property type="molecule type" value="Genomic_DNA"/>
</dbReference>
<dbReference type="Gene3D" id="1.20.1720.10">
    <property type="entry name" value="Multidrug resistance protein D"/>
    <property type="match status" value="1"/>
</dbReference>
<feature type="transmembrane region" description="Helical" evidence="9">
    <location>
        <begin position="125"/>
        <end position="146"/>
    </location>
</feature>
<dbReference type="PRINTS" id="PR01036">
    <property type="entry name" value="TCRTETB"/>
</dbReference>
<dbReference type="Gene3D" id="1.20.1250.20">
    <property type="entry name" value="MFS general substrate transporter like domains"/>
    <property type="match status" value="1"/>
</dbReference>
<feature type="transmembrane region" description="Helical" evidence="9">
    <location>
        <begin position="352"/>
        <end position="371"/>
    </location>
</feature>
<dbReference type="InterPro" id="IPR036259">
    <property type="entry name" value="MFS_trans_sf"/>
</dbReference>
<feature type="transmembrane region" description="Helical" evidence="9">
    <location>
        <begin position="320"/>
        <end position="340"/>
    </location>
</feature>
<dbReference type="Proteomes" id="UP000535890">
    <property type="component" value="Unassembled WGS sequence"/>
</dbReference>
<keyword evidence="6 9" id="KW-1133">Transmembrane helix</keyword>
<comment type="caution">
    <text evidence="11">The sequence shown here is derived from an EMBL/GenBank/DDBJ whole genome shotgun (WGS) entry which is preliminary data.</text>
</comment>
<dbReference type="PANTHER" id="PTHR42718">
    <property type="entry name" value="MAJOR FACILITATOR SUPERFAMILY MULTIDRUG TRANSPORTER MFSC"/>
    <property type="match status" value="1"/>
</dbReference>
<feature type="transmembrane region" description="Helical" evidence="9">
    <location>
        <begin position="96"/>
        <end position="119"/>
    </location>
</feature>
<keyword evidence="3" id="KW-0813">Transport</keyword>
<comment type="subcellular location">
    <subcellularLocation>
        <location evidence="1">Cell membrane</location>
        <topology evidence="1">Multi-pass membrane protein</topology>
    </subcellularLocation>
</comment>
<dbReference type="Pfam" id="PF07690">
    <property type="entry name" value="MFS_1"/>
    <property type="match status" value="1"/>
</dbReference>
<feature type="region of interest" description="Disordered" evidence="8">
    <location>
        <begin position="620"/>
        <end position="641"/>
    </location>
</feature>
<comment type="similarity">
    <text evidence="2">Belongs to the major facilitator superfamily. EmrB family.</text>
</comment>
<feature type="region of interest" description="Disordered" evidence="8">
    <location>
        <begin position="487"/>
        <end position="540"/>
    </location>
</feature>
<keyword evidence="12" id="KW-1185">Reference proteome</keyword>
<feature type="region of interest" description="Disordered" evidence="8">
    <location>
        <begin position="1"/>
        <end position="22"/>
    </location>
</feature>
<gene>
    <name evidence="11" type="ORF">BJ983_003130</name>
</gene>
<name>A0A7Y9J6A4_9PSEU</name>
<evidence type="ECO:0000313" key="11">
    <source>
        <dbReference type="EMBL" id="NYD37028.1"/>
    </source>
</evidence>
<evidence type="ECO:0000313" key="12">
    <source>
        <dbReference type="Proteomes" id="UP000535890"/>
    </source>
</evidence>
<reference evidence="11 12" key="1">
    <citation type="submission" date="2020-07" db="EMBL/GenBank/DDBJ databases">
        <title>Sequencing the genomes of 1000 actinobacteria strains.</title>
        <authorList>
            <person name="Klenk H.-P."/>
        </authorList>
    </citation>
    <scope>NUCLEOTIDE SEQUENCE [LARGE SCALE GENOMIC DNA]</scope>
    <source>
        <strain evidence="11 12">DSM 45772</strain>
    </source>
</reference>
<proteinExistence type="inferred from homology"/>
<evidence type="ECO:0000256" key="8">
    <source>
        <dbReference type="SAM" id="MobiDB-lite"/>
    </source>
</evidence>
<keyword evidence="7 9" id="KW-0472">Membrane</keyword>
<evidence type="ECO:0000256" key="9">
    <source>
        <dbReference type="SAM" id="Phobius"/>
    </source>
</evidence>
<sequence length="641" mass="65268">MATAPTTPDAPAAADDAAAPDPGSTRAGVVIAVLVVSAFVMILNETILSVALNDLTRDLGVSTTTVQWLTSGFLLTMAVVIPTTGFLLERFTPRQVFLASLTLFSIGTLVSALAPGFGVLLVGRVVQACGTALIIPLLMTSVMRLVPEHKRGSMMGTISIVIAVAPAIGPTIGGAVLASLGWRWMFWIVLPLAILALLLGAALMRLPSQTRSVPLDVLSVLLSALGFGGILYGFSAIGESGGSGPHVAPWIPLVVGAVSLVLFVLRQLSLQKRHAALLDLRPFTHRTFVVSLILAALLFMALLGAAAILLPLYLQTVLQQGTFVTGLAVLPGGLVLGLLGRPVGALFDRYGARPLVIPGALAMAASLWGFASLSAASPLWLVIVIHMVLMAGLGLMMTPLMTSSLAVLPGPLYSHGSAILATLQQVAGAFGTAAFVTISAIASATAGGSPDAQGLRTGFMAAGVVGVLALIVSFFLPRRIVAASDADAPDAGTAEVETAADAPEVDPRAGSASAVEPGDAADRATDTGPVPVAAGASNGSAHGAKVVGQVTLARRGEAVVTLVDEHGVQHGRAETSDGSYDLALPGSGAWLVVISAPGHAPRADRVVVGGHTPELRHDVTLLGSEPLADDALSPEPLTSQS</sequence>
<evidence type="ECO:0000256" key="1">
    <source>
        <dbReference type="ARBA" id="ARBA00004651"/>
    </source>
</evidence>
<evidence type="ECO:0000256" key="3">
    <source>
        <dbReference type="ARBA" id="ARBA00022448"/>
    </source>
</evidence>
<evidence type="ECO:0000256" key="4">
    <source>
        <dbReference type="ARBA" id="ARBA00022475"/>
    </source>
</evidence>
<feature type="transmembrane region" description="Helical" evidence="9">
    <location>
        <begin position="418"/>
        <end position="442"/>
    </location>
</feature>
<evidence type="ECO:0000256" key="2">
    <source>
        <dbReference type="ARBA" id="ARBA00008537"/>
    </source>
</evidence>
<evidence type="ECO:0000259" key="10">
    <source>
        <dbReference type="PROSITE" id="PS50850"/>
    </source>
</evidence>
<dbReference type="PROSITE" id="PS50850">
    <property type="entry name" value="MFS"/>
    <property type="match status" value="1"/>
</dbReference>
<dbReference type="NCBIfam" id="TIGR00711">
    <property type="entry name" value="efflux_EmrB"/>
    <property type="match status" value="1"/>
</dbReference>
<accession>A0A7Y9J6A4</accession>
<feature type="transmembrane region" description="Helical" evidence="9">
    <location>
        <begin position="27"/>
        <end position="48"/>
    </location>
</feature>
<dbReference type="AlphaFoldDB" id="A0A7Y9J6A4"/>
<evidence type="ECO:0000256" key="7">
    <source>
        <dbReference type="ARBA" id="ARBA00023136"/>
    </source>
</evidence>
<dbReference type="SUPFAM" id="SSF103473">
    <property type="entry name" value="MFS general substrate transporter"/>
    <property type="match status" value="1"/>
</dbReference>
<organism evidence="11 12">
    <name type="scientific">Actinomycetospora corticicola</name>
    <dbReference type="NCBI Taxonomy" id="663602"/>
    <lineage>
        <taxon>Bacteria</taxon>
        <taxon>Bacillati</taxon>
        <taxon>Actinomycetota</taxon>
        <taxon>Actinomycetes</taxon>
        <taxon>Pseudonocardiales</taxon>
        <taxon>Pseudonocardiaceae</taxon>
        <taxon>Actinomycetospora</taxon>
    </lineage>
</organism>
<feature type="transmembrane region" description="Helical" evidence="9">
    <location>
        <begin position="215"/>
        <end position="235"/>
    </location>
</feature>
<dbReference type="GO" id="GO:0005886">
    <property type="term" value="C:plasma membrane"/>
    <property type="evidence" value="ECO:0007669"/>
    <property type="project" value="UniProtKB-SubCell"/>
</dbReference>
<feature type="domain" description="Major facilitator superfamily (MFS) profile" evidence="10">
    <location>
        <begin position="30"/>
        <end position="481"/>
    </location>
</feature>
<feature type="transmembrane region" description="Helical" evidence="9">
    <location>
        <begin position="184"/>
        <end position="203"/>
    </location>
</feature>
<evidence type="ECO:0000256" key="5">
    <source>
        <dbReference type="ARBA" id="ARBA00022692"/>
    </source>
</evidence>
<keyword evidence="5 9" id="KW-0812">Transmembrane</keyword>
<dbReference type="InterPro" id="IPR020846">
    <property type="entry name" value="MFS_dom"/>
</dbReference>
<feature type="transmembrane region" description="Helical" evidence="9">
    <location>
        <begin position="454"/>
        <end position="476"/>
    </location>
</feature>
<dbReference type="PANTHER" id="PTHR42718:SF9">
    <property type="entry name" value="MAJOR FACILITATOR SUPERFAMILY MULTIDRUG TRANSPORTER MFSC"/>
    <property type="match status" value="1"/>
</dbReference>
<feature type="transmembrane region" description="Helical" evidence="9">
    <location>
        <begin position="158"/>
        <end position="178"/>
    </location>
</feature>
<feature type="transmembrane region" description="Helical" evidence="9">
    <location>
        <begin position="287"/>
        <end position="314"/>
    </location>
</feature>
<feature type="transmembrane region" description="Helical" evidence="9">
    <location>
        <begin position="247"/>
        <end position="266"/>
    </location>
</feature>
<dbReference type="InterPro" id="IPR011701">
    <property type="entry name" value="MFS"/>
</dbReference>
<keyword evidence="4" id="KW-1003">Cell membrane</keyword>